<dbReference type="AlphaFoldDB" id="A0A2N9YIF5"/>
<sequence>MINTVSAEFQLLCHVKHPDVLSNLLTQPIDWKTVLSLVDRHRVAPLLHQALKNQPLVPDEIRQALHQRVEKNTLRAMRNLAALQTLLSELNRLAIKTLVLKGVGLALQTYGNIGLRHAGDIDLLIDVKDLPHAEALLQQLGYQRIQPAFPLKTWQYEKIQQLWNQFEYYHPQGQRYVDLHWRLSYNQALCDFSFAELYEQHQIINIQPQAIPILAPLHNLLYLTAHGSQHVWGCLFWLWDINLLLQKNTFDWTHIITTAQRVGCLRPLLQGIVLAQHLLNSPLPTDIQVYLSKDSMITKLVNAGEQYLQLPIPLPLHHVLWQKLYYDVHLNPRWTYRRQLLRHAFLHPHDWQTMPLPKQLFLLYYLFGSVLWLKRQL</sequence>
<organism evidence="1 2">
    <name type="scientific">Beggiatoa leptomitoformis</name>
    <dbReference type="NCBI Taxonomy" id="288004"/>
    <lineage>
        <taxon>Bacteria</taxon>
        <taxon>Pseudomonadati</taxon>
        <taxon>Pseudomonadota</taxon>
        <taxon>Gammaproteobacteria</taxon>
        <taxon>Thiotrichales</taxon>
        <taxon>Thiotrichaceae</taxon>
        <taxon>Beggiatoa</taxon>
    </lineage>
</organism>
<dbReference type="Gene3D" id="3.30.460.40">
    <property type="match status" value="1"/>
</dbReference>
<protein>
    <recommendedName>
        <fullName evidence="3">Nucleotidyltransferase family protein</fullName>
    </recommendedName>
</protein>
<gene>
    <name evidence="1" type="ORF">BLE401_17145</name>
</gene>
<accession>A0A2N9YIF5</accession>
<evidence type="ECO:0000313" key="2">
    <source>
        <dbReference type="Proteomes" id="UP000234271"/>
    </source>
</evidence>
<proteinExistence type="predicted"/>
<dbReference type="STRING" id="288004.AL038_07165"/>
<evidence type="ECO:0000313" key="1">
    <source>
        <dbReference type="EMBL" id="AUI70253.2"/>
    </source>
</evidence>
<reference evidence="2" key="1">
    <citation type="submission" date="2016-12" db="EMBL/GenBank/DDBJ databases">
        <title>Complete Genome Sequence of Beggiatoa leptomitiformis D-401.</title>
        <authorList>
            <person name="Fomenkov A."/>
            <person name="Vincze T."/>
            <person name="Grabovich M."/>
            <person name="Anton B.P."/>
            <person name="Dubinina G."/>
            <person name="Orlova M."/>
            <person name="Belousova E."/>
            <person name="Roberts R.J."/>
        </authorList>
    </citation>
    <scope>NUCLEOTIDE SEQUENCE [LARGE SCALE GENOMIC DNA]</scope>
    <source>
        <strain evidence="2">D-401</strain>
    </source>
</reference>
<dbReference type="InterPro" id="IPR039498">
    <property type="entry name" value="NTP_transf_5"/>
</dbReference>
<dbReference type="EMBL" id="CP018889">
    <property type="protein sequence ID" value="AUI70253.2"/>
    <property type="molecule type" value="Genomic_DNA"/>
</dbReference>
<keyword evidence="2" id="KW-1185">Reference proteome</keyword>
<name>A0A2N9YIF5_9GAMM</name>
<evidence type="ECO:0008006" key="3">
    <source>
        <dbReference type="Google" id="ProtNLM"/>
    </source>
</evidence>
<dbReference type="Proteomes" id="UP000234271">
    <property type="component" value="Chromosome"/>
</dbReference>
<dbReference type="Pfam" id="PF14907">
    <property type="entry name" value="NTP_transf_5"/>
    <property type="match status" value="1"/>
</dbReference>